<comment type="caution">
    <text evidence="2">The sequence shown here is derived from an EMBL/GenBank/DDBJ whole genome shotgun (WGS) entry which is preliminary data.</text>
</comment>
<name>A0A7Z8Y3B5_9CAUL</name>
<keyword evidence="3" id="KW-1185">Reference proteome</keyword>
<reference evidence="2 3" key="1">
    <citation type="submission" date="2018-11" db="EMBL/GenBank/DDBJ databases">
        <authorList>
            <person name="Peiro R."/>
            <person name="Begona"/>
            <person name="Cbmso G."/>
            <person name="Lopez M."/>
            <person name="Gonzalez S."/>
            <person name="Sacristan E."/>
            <person name="Castillo E."/>
        </authorList>
    </citation>
    <scope>NUCLEOTIDE SEQUENCE [LARGE SCALE GENOMIC DNA]</scope>
    <source>
        <strain evidence="2">Brev_genome</strain>
    </source>
</reference>
<evidence type="ECO:0000256" key="1">
    <source>
        <dbReference type="SAM" id="MobiDB-lite"/>
    </source>
</evidence>
<dbReference type="Proteomes" id="UP000289220">
    <property type="component" value="Unassembled WGS sequence"/>
</dbReference>
<evidence type="ECO:0000313" key="3">
    <source>
        <dbReference type="Proteomes" id="UP000289220"/>
    </source>
</evidence>
<dbReference type="EMBL" id="UXHF01000002">
    <property type="protein sequence ID" value="VDC50097.1"/>
    <property type="molecule type" value="Genomic_DNA"/>
</dbReference>
<protein>
    <submittedName>
        <fullName evidence="2">Uncharacterized protein</fullName>
    </submittedName>
</protein>
<proteinExistence type="predicted"/>
<gene>
    <name evidence="2" type="ORF">BREV_BREV_00173</name>
</gene>
<organism evidence="2 3">
    <name type="scientific">Brevundimonas mediterranea</name>
    <dbReference type="NCBI Taxonomy" id="74329"/>
    <lineage>
        <taxon>Bacteria</taxon>
        <taxon>Pseudomonadati</taxon>
        <taxon>Pseudomonadota</taxon>
        <taxon>Alphaproteobacteria</taxon>
        <taxon>Caulobacterales</taxon>
        <taxon>Caulobacteraceae</taxon>
        <taxon>Brevundimonas</taxon>
    </lineage>
</organism>
<feature type="region of interest" description="Disordered" evidence="1">
    <location>
        <begin position="1"/>
        <end position="27"/>
    </location>
</feature>
<dbReference type="AlphaFoldDB" id="A0A7Z8Y3B5"/>
<accession>A0A7Z8Y3B5</accession>
<feature type="compositionally biased region" description="Basic and acidic residues" evidence="1">
    <location>
        <begin position="9"/>
        <end position="26"/>
    </location>
</feature>
<evidence type="ECO:0000313" key="2">
    <source>
        <dbReference type="EMBL" id="VDC50097.1"/>
    </source>
</evidence>
<sequence>MPPVGSYSLEDRRNEKQASRERDDANLRSGLVSRADMIRENGIFSGLNLAGAVIRRRR</sequence>